<dbReference type="Proteomes" id="UP000062260">
    <property type="component" value="Chromosome"/>
</dbReference>
<organism evidence="1 2">
    <name type="scientific">Aerococcus urinaehominis</name>
    <dbReference type="NCBI Taxonomy" id="128944"/>
    <lineage>
        <taxon>Bacteria</taxon>
        <taxon>Bacillati</taxon>
        <taxon>Bacillota</taxon>
        <taxon>Bacilli</taxon>
        <taxon>Lactobacillales</taxon>
        <taxon>Aerococcaceae</taxon>
        <taxon>Aerococcus</taxon>
    </lineage>
</organism>
<dbReference type="AlphaFoldDB" id="A0A0X8FL26"/>
<dbReference type="KEGG" id="auh:AWM75_04335"/>
<dbReference type="EMBL" id="CP014163">
    <property type="protein sequence ID" value="AMB99275.1"/>
    <property type="molecule type" value="Genomic_DNA"/>
</dbReference>
<sequence length="65" mass="6457">MKILHETSINEGLLLQIKGGGKRTDIAAGILHGAAAGFKVCPAGYKTACAVAIGAAGAAYSAWGN</sequence>
<gene>
    <name evidence="1" type="ORF">AWM75_04335</name>
</gene>
<reference evidence="1 2" key="1">
    <citation type="journal article" date="2016" name="Genome Announc.">
        <title>Complete Genome Sequences of Aerococcus christensenii CCUG 28831T, Aerococcus sanguinicola CCUG 43001T, Aerococcus urinae CCUG 36881T, Aerococcus urinaeequi CCUG 28094T, Aerococcus urinaehominis CCUG 42038 BT, and Aerococcus viridans CCUG 4311T.</title>
        <authorList>
            <person name="Carkaci D."/>
            <person name="Dargis R."/>
            <person name="Nielsen X.C."/>
            <person name="Skovgaard O."/>
            <person name="Fuursted K."/>
            <person name="Christensen J.J."/>
        </authorList>
    </citation>
    <scope>NUCLEOTIDE SEQUENCE [LARGE SCALE GENOMIC DNA]</scope>
    <source>
        <strain evidence="1 2">CCUG42038B</strain>
    </source>
</reference>
<keyword evidence="2" id="KW-1185">Reference proteome</keyword>
<dbReference type="RefSeq" id="WP_067978703.1">
    <property type="nucleotide sequence ID" value="NZ_CP014163.1"/>
</dbReference>
<name>A0A0X8FL26_9LACT</name>
<evidence type="ECO:0000313" key="2">
    <source>
        <dbReference type="Proteomes" id="UP000062260"/>
    </source>
</evidence>
<protein>
    <submittedName>
        <fullName evidence="1">Uncharacterized protein</fullName>
    </submittedName>
</protein>
<accession>A0A0X8FL26</accession>
<evidence type="ECO:0000313" key="1">
    <source>
        <dbReference type="EMBL" id="AMB99275.1"/>
    </source>
</evidence>
<proteinExistence type="predicted"/>
<reference evidence="2" key="2">
    <citation type="submission" date="2016-01" db="EMBL/GenBank/DDBJ databases">
        <title>Six Aerococcus type strain genome sequencing and assembly using PacBio and Illumina Hiseq.</title>
        <authorList>
            <person name="Carkaci D."/>
            <person name="Dargis R."/>
            <person name="Nielsen X.C."/>
            <person name="Skovgaard O."/>
            <person name="Fuursted K."/>
            <person name="Christensen J.J."/>
        </authorList>
    </citation>
    <scope>NUCLEOTIDE SEQUENCE [LARGE SCALE GENOMIC DNA]</scope>
    <source>
        <strain evidence="2">CCUG42038B</strain>
    </source>
</reference>